<feature type="transmembrane region" description="Helical" evidence="1">
    <location>
        <begin position="73"/>
        <end position="89"/>
    </location>
</feature>
<feature type="transmembrane region" description="Helical" evidence="1">
    <location>
        <begin position="101"/>
        <end position="121"/>
    </location>
</feature>
<evidence type="ECO:0000256" key="1">
    <source>
        <dbReference type="SAM" id="Phobius"/>
    </source>
</evidence>
<protein>
    <submittedName>
        <fullName evidence="2">Uncharacterized protein</fullName>
    </submittedName>
</protein>
<proteinExistence type="predicted"/>
<keyword evidence="1" id="KW-0472">Membrane</keyword>
<sequence>MKNNIYEFSVGERKDIISSDKKKRERHALFLRVKNTSGRLAHSLSFYLRLALATALHAITCIPFAALLALRKFIFWIGGAICVVTWYQLDHQFVSSTNLTIPFFVGLYVTSLMAPAVLAFLNSKFIWHKLLGLAPVESQKNDE</sequence>
<organism evidence="2">
    <name type="scientific">Pantoea sp. BJ2</name>
    <dbReference type="NCBI Taxonomy" id="3141322"/>
    <lineage>
        <taxon>Bacteria</taxon>
        <taxon>Pseudomonadati</taxon>
        <taxon>Pseudomonadota</taxon>
        <taxon>Gammaproteobacteria</taxon>
        <taxon>Enterobacterales</taxon>
        <taxon>Erwiniaceae</taxon>
        <taxon>Pantoea</taxon>
    </lineage>
</organism>
<gene>
    <name evidence="2" type="ORF">AAF463_25270</name>
</gene>
<keyword evidence="2" id="KW-0614">Plasmid</keyword>
<dbReference type="EMBL" id="CP158295">
    <property type="protein sequence ID" value="XBV47746.1"/>
    <property type="molecule type" value="Genomic_DNA"/>
</dbReference>
<keyword evidence="1" id="KW-1133">Transmembrane helix</keyword>
<reference evidence="2" key="1">
    <citation type="submission" date="2024-06" db="EMBL/GenBank/DDBJ databases">
        <title>Multiomics insights into the TNT degradation mechanism by Pantoea sp. BJ2 isolated from an ammunition destruction site.</title>
        <authorList>
            <person name="Luo J."/>
        </authorList>
    </citation>
    <scope>NUCLEOTIDE SEQUENCE</scope>
    <source>
        <strain evidence="2">BJ2</strain>
        <plasmid evidence="2">plasmindC</plasmid>
    </source>
</reference>
<accession>A0AAU7U3J6</accession>
<geneLocation type="plasmid" evidence="2">
    <name>plasmindC</name>
</geneLocation>
<name>A0AAU7U3J6_9GAMM</name>
<dbReference type="RefSeq" id="WP_350262799.1">
    <property type="nucleotide sequence ID" value="NZ_CP158295.1"/>
</dbReference>
<keyword evidence="1" id="KW-0812">Transmembrane</keyword>
<dbReference type="AlphaFoldDB" id="A0AAU7U3J6"/>
<feature type="transmembrane region" description="Helical" evidence="1">
    <location>
        <begin position="46"/>
        <end position="66"/>
    </location>
</feature>
<evidence type="ECO:0000313" key="2">
    <source>
        <dbReference type="EMBL" id="XBV47746.1"/>
    </source>
</evidence>